<gene>
    <name evidence="1" type="ORF">ENP55_02510</name>
</gene>
<accession>A0A7C2BKD5</accession>
<sequence>MITPRGIPVKVLNKLVEELNHRSLYAERHSYSIRMMHNGKFVASLHLYPGFNEAVLRVYGESEGVNRLVVEVVRELVRKHLKDLELIVQMKPLSF</sequence>
<reference evidence="1" key="1">
    <citation type="journal article" date="2020" name="mSystems">
        <title>Genome- and Community-Level Interaction Insights into Carbon Utilization and Element Cycling Functions of Hydrothermarchaeota in Hydrothermal Sediment.</title>
        <authorList>
            <person name="Zhou Z."/>
            <person name="Liu Y."/>
            <person name="Xu W."/>
            <person name="Pan J."/>
            <person name="Luo Z.H."/>
            <person name="Li M."/>
        </authorList>
    </citation>
    <scope>NUCLEOTIDE SEQUENCE [LARGE SCALE GENOMIC DNA]</scope>
    <source>
        <strain evidence="1">SpSt-23</strain>
    </source>
</reference>
<dbReference type="EMBL" id="DSJT01000011">
    <property type="protein sequence ID" value="HEF87169.1"/>
    <property type="molecule type" value="Genomic_DNA"/>
</dbReference>
<evidence type="ECO:0000313" key="1">
    <source>
        <dbReference type="EMBL" id="HEF87169.1"/>
    </source>
</evidence>
<organism evidence="1">
    <name type="scientific">Thermosphaera aggregans</name>
    <dbReference type="NCBI Taxonomy" id="54254"/>
    <lineage>
        <taxon>Archaea</taxon>
        <taxon>Thermoproteota</taxon>
        <taxon>Thermoprotei</taxon>
        <taxon>Desulfurococcales</taxon>
        <taxon>Desulfurococcaceae</taxon>
        <taxon>Thermosphaera</taxon>
    </lineage>
</organism>
<protein>
    <submittedName>
        <fullName evidence="1">Uncharacterized protein</fullName>
    </submittedName>
</protein>
<proteinExistence type="predicted"/>
<comment type="caution">
    <text evidence="1">The sequence shown here is derived from an EMBL/GenBank/DDBJ whole genome shotgun (WGS) entry which is preliminary data.</text>
</comment>
<name>A0A7C2BKD5_9CREN</name>
<dbReference type="AlphaFoldDB" id="A0A7C2BKD5"/>